<evidence type="ECO:0000313" key="13">
    <source>
        <dbReference type="WBParaSite" id="SMUV_0000561601-mRNA-1"/>
    </source>
</evidence>
<dbReference type="PANTHER" id="PTHR11157">
    <property type="entry name" value="FATTY ACID ACYL TRANSFERASE-RELATED"/>
    <property type="match status" value="1"/>
</dbReference>
<feature type="transmembrane region" description="Helical" evidence="11">
    <location>
        <begin position="97"/>
        <end position="114"/>
    </location>
</feature>
<evidence type="ECO:0000256" key="4">
    <source>
        <dbReference type="ARBA" id="ARBA00022679"/>
    </source>
</evidence>
<dbReference type="AlphaFoldDB" id="A0A0N5AM25"/>
<dbReference type="UniPathway" id="UPA00094"/>
<organism evidence="12 13">
    <name type="scientific">Syphacia muris</name>
    <dbReference type="NCBI Taxonomy" id="451379"/>
    <lineage>
        <taxon>Eukaryota</taxon>
        <taxon>Metazoa</taxon>
        <taxon>Ecdysozoa</taxon>
        <taxon>Nematoda</taxon>
        <taxon>Chromadorea</taxon>
        <taxon>Rhabditida</taxon>
        <taxon>Spirurina</taxon>
        <taxon>Oxyuridomorpha</taxon>
        <taxon>Oxyuroidea</taxon>
        <taxon>Oxyuridae</taxon>
        <taxon>Syphacia</taxon>
    </lineage>
</organism>
<dbReference type="GO" id="GO:0019367">
    <property type="term" value="P:fatty acid elongation, saturated fatty acid"/>
    <property type="evidence" value="ECO:0007669"/>
    <property type="project" value="TreeGrafter"/>
</dbReference>
<accession>A0A0N5AM25</accession>
<dbReference type="GO" id="GO:0030148">
    <property type="term" value="P:sphingolipid biosynthetic process"/>
    <property type="evidence" value="ECO:0007669"/>
    <property type="project" value="TreeGrafter"/>
</dbReference>
<dbReference type="Proteomes" id="UP000046393">
    <property type="component" value="Unplaced"/>
</dbReference>
<feature type="transmembrane region" description="Helical" evidence="11">
    <location>
        <begin position="69"/>
        <end position="90"/>
    </location>
</feature>
<evidence type="ECO:0000256" key="1">
    <source>
        <dbReference type="ARBA" id="ARBA00004141"/>
    </source>
</evidence>
<name>A0A0N5AM25_9BILA</name>
<sequence>MNFKVEPRHCYKAYFQLQTAIILWNGFLAVFSACGFYIITLKAATSIAEYGFVGSYIKDCGFFYDRSGYWAFMLMVSKTIELGDTLFLVLRKKPLIFLHWYHHALTFNYAIWAYTEAQPFNMYIAWMNYGVHALMYSYYTLRSFRIRVPAVIARFITVLQILQFLIMLLIIIHIGILKLLNYDIVFAPFSYLSCLFMEISYLLLFMNFFYQSYIKDGGAKFNAERKRDKKDD</sequence>
<dbReference type="GO" id="GO:0042761">
    <property type="term" value="P:very long-chain fatty acid biosynthetic process"/>
    <property type="evidence" value="ECO:0007669"/>
    <property type="project" value="TreeGrafter"/>
</dbReference>
<comment type="similarity">
    <text evidence="11">Belongs to the ELO family.</text>
</comment>
<keyword evidence="3 11" id="KW-0444">Lipid biosynthesis</keyword>
<dbReference type="PANTHER" id="PTHR11157:SF27">
    <property type="entry name" value="ELONGATION OF LONG CHAIN FATTY ACIDS PROTEIN 6"/>
    <property type="match status" value="1"/>
</dbReference>
<keyword evidence="4 11" id="KW-0808">Transferase</keyword>
<protein>
    <recommendedName>
        <fullName evidence="11">Elongation of very long chain fatty acids protein</fullName>
        <ecNumber evidence="11">2.3.1.199</ecNumber>
    </recommendedName>
    <alternativeName>
        <fullName evidence="11">Very-long-chain 3-oxoacyl-CoA synthase</fullName>
    </alternativeName>
</protein>
<keyword evidence="6 11" id="KW-0276">Fatty acid metabolism</keyword>
<evidence type="ECO:0000256" key="2">
    <source>
        <dbReference type="ARBA" id="ARBA00005194"/>
    </source>
</evidence>
<feature type="transmembrane region" description="Helical" evidence="11">
    <location>
        <begin position="189"/>
        <end position="210"/>
    </location>
</feature>
<feature type="transmembrane region" description="Helical" evidence="11">
    <location>
        <begin position="120"/>
        <end position="139"/>
    </location>
</feature>
<keyword evidence="5 11" id="KW-0812">Transmembrane</keyword>
<comment type="subcellular location">
    <subcellularLocation>
        <location evidence="1">Membrane</location>
        <topology evidence="1">Multi-pass membrane protein</topology>
    </subcellularLocation>
</comment>
<dbReference type="EC" id="2.3.1.199" evidence="11"/>
<keyword evidence="10 11" id="KW-0275">Fatty acid biosynthesis</keyword>
<dbReference type="PROSITE" id="PS51257">
    <property type="entry name" value="PROKAR_LIPOPROTEIN"/>
    <property type="match status" value="1"/>
</dbReference>
<dbReference type="Pfam" id="PF01151">
    <property type="entry name" value="ELO"/>
    <property type="match status" value="1"/>
</dbReference>
<evidence type="ECO:0000256" key="11">
    <source>
        <dbReference type="RuleBase" id="RU361115"/>
    </source>
</evidence>
<evidence type="ECO:0000313" key="12">
    <source>
        <dbReference type="Proteomes" id="UP000046393"/>
    </source>
</evidence>
<evidence type="ECO:0000256" key="6">
    <source>
        <dbReference type="ARBA" id="ARBA00022832"/>
    </source>
</evidence>
<evidence type="ECO:0000256" key="5">
    <source>
        <dbReference type="ARBA" id="ARBA00022692"/>
    </source>
</evidence>
<dbReference type="GO" id="GO:0034626">
    <property type="term" value="P:fatty acid elongation, polyunsaturated fatty acid"/>
    <property type="evidence" value="ECO:0007669"/>
    <property type="project" value="TreeGrafter"/>
</dbReference>
<comment type="pathway">
    <text evidence="2">Lipid metabolism; fatty acid biosynthesis.</text>
</comment>
<keyword evidence="7 11" id="KW-1133">Transmembrane helix</keyword>
<evidence type="ECO:0000256" key="3">
    <source>
        <dbReference type="ARBA" id="ARBA00022516"/>
    </source>
</evidence>
<keyword evidence="12" id="KW-1185">Reference proteome</keyword>
<evidence type="ECO:0000256" key="8">
    <source>
        <dbReference type="ARBA" id="ARBA00023098"/>
    </source>
</evidence>
<keyword evidence="9 11" id="KW-0472">Membrane</keyword>
<proteinExistence type="inferred from homology"/>
<evidence type="ECO:0000256" key="10">
    <source>
        <dbReference type="ARBA" id="ARBA00023160"/>
    </source>
</evidence>
<dbReference type="WBParaSite" id="SMUV_0000561601-mRNA-1">
    <property type="protein sequence ID" value="SMUV_0000561601-mRNA-1"/>
    <property type="gene ID" value="SMUV_0000561601"/>
</dbReference>
<dbReference type="InterPro" id="IPR030457">
    <property type="entry name" value="ELO_CS"/>
</dbReference>
<dbReference type="GO" id="GO:0034625">
    <property type="term" value="P:fatty acid elongation, monounsaturated fatty acid"/>
    <property type="evidence" value="ECO:0007669"/>
    <property type="project" value="TreeGrafter"/>
</dbReference>
<dbReference type="STRING" id="451379.A0A0N5AM25"/>
<feature type="transmembrane region" description="Helical" evidence="11">
    <location>
        <begin position="151"/>
        <end position="177"/>
    </location>
</feature>
<reference evidence="13" key="1">
    <citation type="submission" date="2017-02" db="UniProtKB">
        <authorList>
            <consortium name="WormBaseParasite"/>
        </authorList>
    </citation>
    <scope>IDENTIFICATION</scope>
</reference>
<dbReference type="GO" id="GO:0009922">
    <property type="term" value="F:fatty acid elongase activity"/>
    <property type="evidence" value="ECO:0007669"/>
    <property type="project" value="UniProtKB-EC"/>
</dbReference>
<feature type="transmembrane region" description="Helical" evidence="11">
    <location>
        <begin position="21"/>
        <end position="39"/>
    </location>
</feature>
<evidence type="ECO:0000256" key="7">
    <source>
        <dbReference type="ARBA" id="ARBA00022989"/>
    </source>
</evidence>
<keyword evidence="8 11" id="KW-0443">Lipid metabolism</keyword>
<comment type="catalytic activity">
    <reaction evidence="11">
        <text>a very-long-chain acyl-CoA + malonyl-CoA + H(+) = a very-long-chain 3-oxoacyl-CoA + CO2 + CoA</text>
        <dbReference type="Rhea" id="RHEA:32727"/>
        <dbReference type="ChEBI" id="CHEBI:15378"/>
        <dbReference type="ChEBI" id="CHEBI:16526"/>
        <dbReference type="ChEBI" id="CHEBI:57287"/>
        <dbReference type="ChEBI" id="CHEBI:57384"/>
        <dbReference type="ChEBI" id="CHEBI:90725"/>
        <dbReference type="ChEBI" id="CHEBI:90736"/>
        <dbReference type="EC" id="2.3.1.199"/>
    </reaction>
</comment>
<dbReference type="GO" id="GO:0005789">
    <property type="term" value="C:endoplasmic reticulum membrane"/>
    <property type="evidence" value="ECO:0007669"/>
    <property type="project" value="TreeGrafter"/>
</dbReference>
<dbReference type="InterPro" id="IPR002076">
    <property type="entry name" value="ELO_fam"/>
</dbReference>
<dbReference type="PROSITE" id="PS01188">
    <property type="entry name" value="ELO"/>
    <property type="match status" value="1"/>
</dbReference>
<evidence type="ECO:0000256" key="9">
    <source>
        <dbReference type="ARBA" id="ARBA00023136"/>
    </source>
</evidence>